<evidence type="ECO:0000259" key="8">
    <source>
        <dbReference type="PROSITE" id="PS50112"/>
    </source>
</evidence>
<evidence type="ECO:0000256" key="6">
    <source>
        <dbReference type="ARBA" id="ARBA00023136"/>
    </source>
</evidence>
<keyword evidence="5" id="KW-0418">Kinase</keyword>
<evidence type="ECO:0000313" key="11">
    <source>
        <dbReference type="Proteomes" id="UP000460298"/>
    </source>
</evidence>
<dbReference type="SMART" id="SM00387">
    <property type="entry name" value="HATPase_c"/>
    <property type="match status" value="1"/>
</dbReference>
<dbReference type="SMART" id="SM00086">
    <property type="entry name" value="PAC"/>
    <property type="match status" value="3"/>
</dbReference>
<dbReference type="Proteomes" id="UP000460298">
    <property type="component" value="Unassembled WGS sequence"/>
</dbReference>
<evidence type="ECO:0000259" key="7">
    <source>
        <dbReference type="PROSITE" id="PS50109"/>
    </source>
</evidence>
<dbReference type="GO" id="GO:0000155">
    <property type="term" value="F:phosphorelay sensor kinase activity"/>
    <property type="evidence" value="ECO:0007669"/>
    <property type="project" value="InterPro"/>
</dbReference>
<dbReference type="SMART" id="SM00388">
    <property type="entry name" value="HisKA"/>
    <property type="match status" value="1"/>
</dbReference>
<dbReference type="Gene3D" id="3.30.450.20">
    <property type="entry name" value="PAS domain"/>
    <property type="match status" value="3"/>
</dbReference>
<dbReference type="SUPFAM" id="SSF55874">
    <property type="entry name" value="ATPase domain of HSP90 chaperone/DNA topoisomerase II/histidine kinase"/>
    <property type="match status" value="1"/>
</dbReference>
<dbReference type="InterPro" id="IPR005467">
    <property type="entry name" value="His_kinase_dom"/>
</dbReference>
<dbReference type="Pfam" id="PF13426">
    <property type="entry name" value="PAS_9"/>
    <property type="match status" value="2"/>
</dbReference>
<proteinExistence type="predicted"/>
<evidence type="ECO:0000256" key="4">
    <source>
        <dbReference type="ARBA" id="ARBA00022679"/>
    </source>
</evidence>
<organism evidence="10 11">
    <name type="scientific">Leptonema illini</name>
    <dbReference type="NCBI Taxonomy" id="183"/>
    <lineage>
        <taxon>Bacteria</taxon>
        <taxon>Pseudomonadati</taxon>
        <taxon>Spirochaetota</taxon>
        <taxon>Spirochaetia</taxon>
        <taxon>Leptospirales</taxon>
        <taxon>Leptospiraceae</taxon>
        <taxon>Leptonema</taxon>
    </lineage>
</organism>
<dbReference type="AlphaFoldDB" id="A0A833H1F3"/>
<evidence type="ECO:0000256" key="1">
    <source>
        <dbReference type="ARBA" id="ARBA00000085"/>
    </source>
</evidence>
<dbReference type="PRINTS" id="PR00344">
    <property type="entry name" value="BCTRLSENSOR"/>
</dbReference>
<dbReference type="NCBIfam" id="TIGR00229">
    <property type="entry name" value="sensory_box"/>
    <property type="match status" value="3"/>
</dbReference>
<evidence type="ECO:0000256" key="5">
    <source>
        <dbReference type="ARBA" id="ARBA00022777"/>
    </source>
</evidence>
<keyword evidence="3" id="KW-0597">Phosphoprotein</keyword>
<name>A0A833H1F3_9LEPT</name>
<dbReference type="Pfam" id="PF02518">
    <property type="entry name" value="HATPase_c"/>
    <property type="match status" value="1"/>
</dbReference>
<evidence type="ECO:0000256" key="2">
    <source>
        <dbReference type="ARBA" id="ARBA00012438"/>
    </source>
</evidence>
<feature type="domain" description="PAS" evidence="8">
    <location>
        <begin position="286"/>
        <end position="357"/>
    </location>
</feature>
<dbReference type="SUPFAM" id="SSF55785">
    <property type="entry name" value="PYP-like sensor domain (PAS domain)"/>
    <property type="match status" value="3"/>
</dbReference>
<accession>A0A833H1F3</accession>
<dbReference type="InterPro" id="IPR000014">
    <property type="entry name" value="PAS"/>
</dbReference>
<evidence type="ECO:0000256" key="3">
    <source>
        <dbReference type="ARBA" id="ARBA00022553"/>
    </source>
</evidence>
<gene>
    <name evidence="10" type="ORF">F9K24_10965</name>
</gene>
<comment type="caution">
    <text evidence="10">The sequence shown here is derived from an EMBL/GenBank/DDBJ whole genome shotgun (WGS) entry which is preliminary data.</text>
</comment>
<dbReference type="SUPFAM" id="SSF47384">
    <property type="entry name" value="Homodimeric domain of signal transducing histidine kinase"/>
    <property type="match status" value="1"/>
</dbReference>
<dbReference type="GO" id="GO:0016020">
    <property type="term" value="C:membrane"/>
    <property type="evidence" value="ECO:0007669"/>
    <property type="project" value="UniProtKB-SubCell"/>
</dbReference>
<dbReference type="PROSITE" id="PS50113">
    <property type="entry name" value="PAC"/>
    <property type="match status" value="1"/>
</dbReference>
<protein>
    <recommendedName>
        <fullName evidence="2">histidine kinase</fullName>
        <ecNumber evidence="2">2.7.13.3</ecNumber>
    </recommendedName>
</protein>
<dbReference type="EMBL" id="WBUI01000009">
    <property type="protein sequence ID" value="KAB2932440.1"/>
    <property type="molecule type" value="Genomic_DNA"/>
</dbReference>
<sequence length="639" mass="72678">MEQDLLFILILDILYLEGHSVCMARKEITPASRDEADLFFTLFEQAHDGIFISEPGGYYIDVNPSGCAMLGYTREELLQLRPVDLIAPDELETKPIRADAMASGKPVIVERHLLRKDGSIITVEINGQLLPDGRWMGVVRDLTERRLHAQEIHDIQTRLITTLDHLMEGCQVIGPDWRYLYVNDTVARQARKTKDELIGFQMLQVFPGFEKTSVFKTLQRCMKERTTDRLVNRFEYADGSAGWFELSIEPVPEGLFILSADITERRQSDEAIQRMNAELEITVQRRTADLSDLYNNAPCGYHSLDSNGLYLRVNDTELDWLGYTREEMIGKIRAQELLTEESQRIFAYSFPRFKENGFVNDLELDFIRKNGSVLPVLLSSTAIYDDEGRFIMSRSTMMNHSEARRIAKQLRDSNEELEAFAYSVSHDLKAPLRSIDAWANLLAQELGDRCSETAQKMLRRIHTDVEHMSELIGALLQLSRLTRTDMTIAPVNIHSLAHAIFKRMLEDVPDRADRIEWSVEEGLACEADARLLEVALTNLIENAVKYTAGKEKAVIHLSGFEELGRRWFRITDNGAGFDEKYAQNLFKPFQRLHPASEFPGTGIGLATVRRIIHRHGGEIRASAKPGEGACFEFTLTAGD</sequence>
<feature type="domain" description="Histidine kinase" evidence="7">
    <location>
        <begin position="423"/>
        <end position="639"/>
    </location>
</feature>
<dbReference type="Gene3D" id="3.30.565.10">
    <property type="entry name" value="Histidine kinase-like ATPase, C-terminal domain"/>
    <property type="match status" value="1"/>
</dbReference>
<evidence type="ECO:0000259" key="9">
    <source>
        <dbReference type="PROSITE" id="PS50113"/>
    </source>
</evidence>
<evidence type="ECO:0000313" key="10">
    <source>
        <dbReference type="EMBL" id="KAB2932440.1"/>
    </source>
</evidence>
<dbReference type="CDD" id="cd00130">
    <property type="entry name" value="PAS"/>
    <property type="match status" value="3"/>
</dbReference>
<dbReference type="FunFam" id="3.30.565.10:FF:000006">
    <property type="entry name" value="Sensor histidine kinase WalK"/>
    <property type="match status" value="1"/>
</dbReference>
<dbReference type="PANTHER" id="PTHR42878:SF15">
    <property type="entry name" value="BACTERIOPHYTOCHROME"/>
    <property type="match status" value="1"/>
</dbReference>
<dbReference type="CDD" id="cd00082">
    <property type="entry name" value="HisKA"/>
    <property type="match status" value="1"/>
</dbReference>
<dbReference type="EC" id="2.7.13.3" evidence="2"/>
<dbReference type="PANTHER" id="PTHR42878">
    <property type="entry name" value="TWO-COMPONENT HISTIDINE KINASE"/>
    <property type="match status" value="1"/>
</dbReference>
<dbReference type="GO" id="GO:0007234">
    <property type="term" value="P:osmosensory signaling via phosphorelay pathway"/>
    <property type="evidence" value="ECO:0007669"/>
    <property type="project" value="TreeGrafter"/>
</dbReference>
<dbReference type="InterPro" id="IPR004358">
    <property type="entry name" value="Sig_transdc_His_kin-like_C"/>
</dbReference>
<dbReference type="Pfam" id="PF00512">
    <property type="entry name" value="HisKA"/>
    <property type="match status" value="1"/>
</dbReference>
<dbReference type="PROSITE" id="PS50112">
    <property type="entry name" value="PAS"/>
    <property type="match status" value="2"/>
</dbReference>
<dbReference type="InterPro" id="IPR003661">
    <property type="entry name" value="HisK_dim/P_dom"/>
</dbReference>
<dbReference type="SMART" id="SM00091">
    <property type="entry name" value="PAS"/>
    <property type="match status" value="3"/>
</dbReference>
<dbReference type="InterPro" id="IPR001610">
    <property type="entry name" value="PAC"/>
</dbReference>
<dbReference type="InterPro" id="IPR036097">
    <property type="entry name" value="HisK_dim/P_sf"/>
</dbReference>
<comment type="catalytic activity">
    <reaction evidence="1">
        <text>ATP + protein L-histidine = ADP + protein N-phospho-L-histidine.</text>
        <dbReference type="EC" id="2.7.13.3"/>
    </reaction>
</comment>
<keyword evidence="6" id="KW-0472">Membrane</keyword>
<keyword evidence="4" id="KW-0808">Transferase</keyword>
<dbReference type="InterPro" id="IPR035965">
    <property type="entry name" value="PAS-like_dom_sf"/>
</dbReference>
<dbReference type="Pfam" id="PF08448">
    <property type="entry name" value="PAS_4"/>
    <property type="match status" value="1"/>
</dbReference>
<dbReference type="InterPro" id="IPR013656">
    <property type="entry name" value="PAS_4"/>
</dbReference>
<dbReference type="Gene3D" id="1.10.287.130">
    <property type="match status" value="1"/>
</dbReference>
<dbReference type="InterPro" id="IPR036890">
    <property type="entry name" value="HATPase_C_sf"/>
</dbReference>
<dbReference type="InterPro" id="IPR000700">
    <property type="entry name" value="PAS-assoc_C"/>
</dbReference>
<feature type="domain" description="PAC" evidence="9">
    <location>
        <begin position="360"/>
        <end position="412"/>
    </location>
</feature>
<feature type="domain" description="PAS" evidence="8">
    <location>
        <begin position="35"/>
        <end position="92"/>
    </location>
</feature>
<dbReference type="GO" id="GO:0000156">
    <property type="term" value="F:phosphorelay response regulator activity"/>
    <property type="evidence" value="ECO:0007669"/>
    <property type="project" value="TreeGrafter"/>
</dbReference>
<dbReference type="InterPro" id="IPR003594">
    <property type="entry name" value="HATPase_dom"/>
</dbReference>
<dbReference type="InterPro" id="IPR050351">
    <property type="entry name" value="BphY/WalK/GraS-like"/>
</dbReference>
<dbReference type="GO" id="GO:0030295">
    <property type="term" value="F:protein kinase activator activity"/>
    <property type="evidence" value="ECO:0007669"/>
    <property type="project" value="TreeGrafter"/>
</dbReference>
<dbReference type="PROSITE" id="PS50109">
    <property type="entry name" value="HIS_KIN"/>
    <property type="match status" value="1"/>
</dbReference>
<reference evidence="10 11" key="1">
    <citation type="submission" date="2019-10" db="EMBL/GenBank/DDBJ databases">
        <title>Extracellular Electron Transfer in a Candidatus Methanoperedens spp. Enrichment Culture.</title>
        <authorList>
            <person name="Berger S."/>
            <person name="Rangel Shaw D."/>
            <person name="Berben T."/>
            <person name="In 'T Zandt M."/>
            <person name="Frank J."/>
            <person name="Reimann J."/>
            <person name="Jetten M.S.M."/>
            <person name="Welte C.U."/>
        </authorList>
    </citation>
    <scope>NUCLEOTIDE SEQUENCE [LARGE SCALE GENOMIC DNA]</scope>
    <source>
        <strain evidence="10">SB12</strain>
    </source>
</reference>